<organism evidence="1">
    <name type="scientific">Yersinia ruckeri</name>
    <dbReference type="NCBI Taxonomy" id="29486"/>
    <lineage>
        <taxon>Bacteria</taxon>
        <taxon>Pseudomonadati</taxon>
        <taxon>Pseudomonadota</taxon>
        <taxon>Gammaproteobacteria</taxon>
        <taxon>Enterobacterales</taxon>
        <taxon>Yersiniaceae</taxon>
        <taxon>Yersinia</taxon>
    </lineage>
</organism>
<gene>
    <name evidence="1" type="ORF">CSF007_14725</name>
</gene>
<proteinExistence type="predicted"/>
<sequence length="39" mass="4431">MKGIVCVSVFNRDFTTVHRSLDGFGLTQRSVEQVSECQR</sequence>
<evidence type="ECO:0000313" key="1">
    <source>
        <dbReference type="EMBL" id="CEK28669.1"/>
    </source>
</evidence>
<accession>A0A0A8VL17</accession>
<dbReference type="AlphaFoldDB" id="A0A0A8VL17"/>
<reference evidence="1" key="1">
    <citation type="journal article" date="2015" name="Genome Announc.">
        <title>Complete Genome Sequence of Yersinia ruckeri Strain CSF007-82, Etiologic Agent of Red Mouth Disease in Salmonid Fish.</title>
        <authorList>
            <person name="Nelson M.C."/>
            <person name="LaPatra S.E."/>
            <person name="Welch T.J."/>
            <person name="Graf J."/>
        </authorList>
    </citation>
    <scope>NUCLEOTIDE SEQUENCE</scope>
    <source>
        <strain evidence="1">CSF007-82</strain>
    </source>
</reference>
<name>A0A0A8VL17_YERRU</name>
<protein>
    <submittedName>
        <fullName evidence="1">Uncharacterized protein</fullName>
    </submittedName>
</protein>
<dbReference type="EMBL" id="LN681231">
    <property type="protein sequence ID" value="CEK28669.1"/>
    <property type="molecule type" value="Genomic_DNA"/>
</dbReference>